<dbReference type="OrthoDB" id="205380at2759"/>
<evidence type="ECO:0000313" key="4">
    <source>
        <dbReference type="Proteomes" id="UP001165082"/>
    </source>
</evidence>
<accession>A0A9W6ZT85</accession>
<evidence type="ECO:0000313" key="3">
    <source>
        <dbReference type="EMBL" id="GMH55510.1"/>
    </source>
</evidence>
<organism evidence="3 4">
    <name type="scientific">Triparma retinervis</name>
    <dbReference type="NCBI Taxonomy" id="2557542"/>
    <lineage>
        <taxon>Eukaryota</taxon>
        <taxon>Sar</taxon>
        <taxon>Stramenopiles</taxon>
        <taxon>Ochrophyta</taxon>
        <taxon>Bolidophyceae</taxon>
        <taxon>Parmales</taxon>
        <taxon>Triparmaceae</taxon>
        <taxon>Triparma</taxon>
    </lineage>
</organism>
<sequence>MDALVSRELLHFFFLDGDVLHVQALRAPNKATLNGDYALVDDLNKFRVKEGDVVSLYQDKYRYEVSRCLSVDAPKNSSSSASPSSSQQPSQSPAPANRKQSSSKVAPQASRRMSKIEQTKSKITAAVIGDNEGGSSALQWAMFFVFSGCAIAIVYIIGRNSSSENSETGTSDRRMLRGGAEYF</sequence>
<dbReference type="EMBL" id="BRXZ01002148">
    <property type="protein sequence ID" value="GMH55510.1"/>
    <property type="molecule type" value="Genomic_DNA"/>
</dbReference>
<evidence type="ECO:0000256" key="1">
    <source>
        <dbReference type="SAM" id="MobiDB-lite"/>
    </source>
</evidence>
<feature type="region of interest" description="Disordered" evidence="1">
    <location>
        <begin position="74"/>
        <end position="118"/>
    </location>
</feature>
<keyword evidence="2" id="KW-0472">Membrane</keyword>
<keyword evidence="2" id="KW-0812">Transmembrane</keyword>
<dbReference type="Proteomes" id="UP001165082">
    <property type="component" value="Unassembled WGS sequence"/>
</dbReference>
<name>A0A9W6ZT85_9STRA</name>
<comment type="caution">
    <text evidence="3">The sequence shown here is derived from an EMBL/GenBank/DDBJ whole genome shotgun (WGS) entry which is preliminary data.</text>
</comment>
<proteinExistence type="predicted"/>
<feature type="transmembrane region" description="Helical" evidence="2">
    <location>
        <begin position="137"/>
        <end position="157"/>
    </location>
</feature>
<dbReference type="AlphaFoldDB" id="A0A9W6ZT85"/>
<protein>
    <submittedName>
        <fullName evidence="3">Uncharacterized protein</fullName>
    </submittedName>
</protein>
<gene>
    <name evidence="3" type="ORF">TrRE_jg10712</name>
</gene>
<keyword evidence="4" id="KW-1185">Reference proteome</keyword>
<feature type="compositionally biased region" description="Low complexity" evidence="1">
    <location>
        <begin position="77"/>
        <end position="96"/>
    </location>
</feature>
<keyword evidence="2" id="KW-1133">Transmembrane helix</keyword>
<evidence type="ECO:0000256" key="2">
    <source>
        <dbReference type="SAM" id="Phobius"/>
    </source>
</evidence>
<reference evidence="3" key="1">
    <citation type="submission" date="2022-07" db="EMBL/GenBank/DDBJ databases">
        <title>Genome analysis of Parmales, a sister group of diatoms, reveals the evolutionary specialization of diatoms from phago-mixotrophs to photoautotrophs.</title>
        <authorList>
            <person name="Ban H."/>
            <person name="Sato S."/>
            <person name="Yoshikawa S."/>
            <person name="Kazumasa Y."/>
            <person name="Nakamura Y."/>
            <person name="Ichinomiya M."/>
            <person name="Saitoh K."/>
            <person name="Sato N."/>
            <person name="Blanc-Mathieu R."/>
            <person name="Endo H."/>
            <person name="Kuwata A."/>
            <person name="Ogata H."/>
        </authorList>
    </citation>
    <scope>NUCLEOTIDE SEQUENCE</scope>
</reference>